<gene>
    <name evidence="5" type="primary">rplB</name>
    <name evidence="9" type="ORF">CKF58_06020</name>
</gene>
<accession>A0A3A1YGM9</accession>
<dbReference type="SMART" id="SM01382">
    <property type="entry name" value="Ribosomal_L2_C"/>
    <property type="match status" value="1"/>
</dbReference>
<dbReference type="InterPro" id="IPR022669">
    <property type="entry name" value="Ribosomal_uL2_C"/>
</dbReference>
<dbReference type="GO" id="GO:0016740">
    <property type="term" value="F:transferase activity"/>
    <property type="evidence" value="ECO:0007669"/>
    <property type="project" value="InterPro"/>
</dbReference>
<dbReference type="PANTHER" id="PTHR13691:SF5">
    <property type="entry name" value="LARGE RIBOSOMAL SUBUNIT PROTEIN UL2M"/>
    <property type="match status" value="1"/>
</dbReference>
<feature type="compositionally biased region" description="Basic residues" evidence="6">
    <location>
        <begin position="253"/>
        <end position="262"/>
    </location>
</feature>
<dbReference type="RefSeq" id="WP_119531977.1">
    <property type="nucleotide sequence ID" value="NZ_JBHSSP010000006.1"/>
</dbReference>
<proteinExistence type="inferred from homology"/>
<dbReference type="SUPFAM" id="SSF50104">
    <property type="entry name" value="Translation proteins SH3-like domain"/>
    <property type="match status" value="1"/>
</dbReference>
<dbReference type="InterPro" id="IPR002171">
    <property type="entry name" value="Ribosomal_uL2"/>
</dbReference>
<dbReference type="PANTHER" id="PTHR13691">
    <property type="entry name" value="RIBOSOMAL PROTEIN L2"/>
    <property type="match status" value="1"/>
</dbReference>
<dbReference type="InterPro" id="IPR022666">
    <property type="entry name" value="Ribosomal_uL2_RNA-bd_dom"/>
</dbReference>
<sequence>MAIVKCKPTSPGRRHVVKVVNPELHKGKPFAALVEPIKRTGGRNNFGRITTRHIGGGHKKAYRLIDFKRQKDGISAKVERLEYDPNRSANIALVLYADGERRYILAPKNLKVGDKVVSGTDVEIRVGNSLPMRVIPVGTTVHNVELKPGKGGQLARAAGSYAQIIAREGKYVTLRTRSGEMRRVLSECRATIGEVGNAEHMLRELGKAGASRWRGIRPTVRGTAMNPVDHPHGGGEGKNFGKHPVTPWGVQTKGKKTRHNKRTDKFIVRRRDK</sequence>
<dbReference type="Pfam" id="PF00181">
    <property type="entry name" value="Ribosomal_L2_N"/>
    <property type="match status" value="1"/>
</dbReference>
<protein>
    <recommendedName>
        <fullName evidence="4 5">Large ribosomal subunit protein uL2</fullName>
    </recommendedName>
</protein>
<dbReference type="GO" id="GO:0002181">
    <property type="term" value="P:cytoplasmic translation"/>
    <property type="evidence" value="ECO:0007669"/>
    <property type="project" value="TreeGrafter"/>
</dbReference>
<dbReference type="Gene3D" id="2.30.30.30">
    <property type="match status" value="1"/>
</dbReference>
<dbReference type="Gene3D" id="2.40.50.140">
    <property type="entry name" value="Nucleic acid-binding proteins"/>
    <property type="match status" value="1"/>
</dbReference>
<dbReference type="FunFam" id="2.40.50.140:FF:000003">
    <property type="entry name" value="50S ribosomal protein L2"/>
    <property type="match status" value="1"/>
</dbReference>
<comment type="caution">
    <text evidence="9">The sequence shown here is derived from an EMBL/GenBank/DDBJ whole genome shotgun (WGS) entry which is preliminary data.</text>
</comment>
<evidence type="ECO:0000256" key="3">
    <source>
        <dbReference type="ARBA" id="ARBA00023274"/>
    </source>
</evidence>
<dbReference type="InterPro" id="IPR022671">
    <property type="entry name" value="Ribosomal_uL2_CS"/>
</dbReference>
<dbReference type="Proteomes" id="UP000265916">
    <property type="component" value="Unassembled WGS sequence"/>
</dbReference>
<dbReference type="InterPro" id="IPR012340">
    <property type="entry name" value="NA-bd_OB-fold"/>
</dbReference>
<dbReference type="SMART" id="SM01383">
    <property type="entry name" value="Ribosomal_L2"/>
    <property type="match status" value="1"/>
</dbReference>
<organism evidence="9 10">
    <name type="scientific">Psittacicella hinzii</name>
    <dbReference type="NCBI Taxonomy" id="2028575"/>
    <lineage>
        <taxon>Bacteria</taxon>
        <taxon>Pseudomonadati</taxon>
        <taxon>Pseudomonadota</taxon>
        <taxon>Gammaproteobacteria</taxon>
        <taxon>Pasteurellales</taxon>
        <taxon>Psittacicellaceae</taxon>
        <taxon>Psittacicella</taxon>
    </lineage>
</organism>
<dbReference type="InterPro" id="IPR005880">
    <property type="entry name" value="Ribosomal_uL2_bac/org-type"/>
</dbReference>
<dbReference type="InterPro" id="IPR008991">
    <property type="entry name" value="Translation_prot_SH3-like_sf"/>
</dbReference>
<evidence type="ECO:0000256" key="6">
    <source>
        <dbReference type="SAM" id="MobiDB-lite"/>
    </source>
</evidence>
<dbReference type="InterPro" id="IPR014722">
    <property type="entry name" value="Rib_uL2_dom2"/>
</dbReference>
<feature type="domain" description="Large ribosomal subunit protein uL2 C-terminal" evidence="7">
    <location>
        <begin position="124"/>
        <end position="251"/>
    </location>
</feature>
<dbReference type="OrthoDB" id="9778722at2"/>
<keyword evidence="5" id="KW-0694">RNA-binding</keyword>
<comment type="function">
    <text evidence="5">One of the primary rRNA binding proteins. Required for association of the 30S and 50S subunits to form the 70S ribosome, for tRNA binding and peptide bond formation. It has been suggested to have peptidyltransferase activity; this is somewhat controversial. Makes several contacts with the 16S rRNA in the 70S ribosome.</text>
</comment>
<dbReference type="SUPFAM" id="SSF50249">
    <property type="entry name" value="Nucleic acid-binding proteins"/>
    <property type="match status" value="1"/>
</dbReference>
<dbReference type="InterPro" id="IPR014726">
    <property type="entry name" value="Ribosomal_uL2_dom3"/>
</dbReference>
<dbReference type="GO" id="GO:0003735">
    <property type="term" value="F:structural constituent of ribosome"/>
    <property type="evidence" value="ECO:0007669"/>
    <property type="project" value="InterPro"/>
</dbReference>
<dbReference type="NCBIfam" id="TIGR01171">
    <property type="entry name" value="rplB_bact"/>
    <property type="match status" value="1"/>
</dbReference>
<feature type="region of interest" description="Disordered" evidence="6">
    <location>
        <begin position="221"/>
        <end position="264"/>
    </location>
</feature>
<evidence type="ECO:0000259" key="7">
    <source>
        <dbReference type="SMART" id="SM01382"/>
    </source>
</evidence>
<feature type="domain" description="Large ribosomal subunit protein uL2 RNA-binding" evidence="8">
    <location>
        <begin position="42"/>
        <end position="118"/>
    </location>
</feature>
<dbReference type="EMBL" id="NRJG01000111">
    <property type="protein sequence ID" value="RIY36230.1"/>
    <property type="molecule type" value="Genomic_DNA"/>
</dbReference>
<evidence type="ECO:0000313" key="10">
    <source>
        <dbReference type="Proteomes" id="UP000265916"/>
    </source>
</evidence>
<dbReference type="GO" id="GO:0019843">
    <property type="term" value="F:rRNA binding"/>
    <property type="evidence" value="ECO:0007669"/>
    <property type="project" value="UniProtKB-UniRule"/>
</dbReference>
<dbReference type="FunFam" id="2.30.30.30:FF:000001">
    <property type="entry name" value="50S ribosomal protein L2"/>
    <property type="match status" value="1"/>
</dbReference>
<keyword evidence="3 5" id="KW-0687">Ribonucleoprotein</keyword>
<dbReference type="PROSITE" id="PS00467">
    <property type="entry name" value="RIBOSOMAL_L2"/>
    <property type="match status" value="1"/>
</dbReference>
<dbReference type="PIRSF" id="PIRSF002158">
    <property type="entry name" value="Ribosomal_L2"/>
    <property type="match status" value="1"/>
</dbReference>
<keyword evidence="2 5" id="KW-0689">Ribosomal protein</keyword>
<evidence type="ECO:0000313" key="9">
    <source>
        <dbReference type="EMBL" id="RIY36230.1"/>
    </source>
</evidence>
<comment type="subunit">
    <text evidence="5">Part of the 50S ribosomal subunit. Forms a bridge to the 30S subunit in the 70S ribosome.</text>
</comment>
<dbReference type="AlphaFoldDB" id="A0A3A1YGM9"/>
<evidence type="ECO:0000256" key="1">
    <source>
        <dbReference type="ARBA" id="ARBA00005636"/>
    </source>
</evidence>
<dbReference type="Gene3D" id="4.10.950.10">
    <property type="entry name" value="Ribosomal protein L2, domain 3"/>
    <property type="match status" value="1"/>
</dbReference>
<dbReference type="GO" id="GO:0015934">
    <property type="term" value="C:large ribosomal subunit"/>
    <property type="evidence" value="ECO:0007669"/>
    <property type="project" value="InterPro"/>
</dbReference>
<dbReference type="Pfam" id="PF03947">
    <property type="entry name" value="Ribosomal_L2_C"/>
    <property type="match status" value="1"/>
</dbReference>
<evidence type="ECO:0000256" key="5">
    <source>
        <dbReference type="HAMAP-Rule" id="MF_01320"/>
    </source>
</evidence>
<keyword evidence="10" id="KW-1185">Reference proteome</keyword>
<evidence type="ECO:0000256" key="2">
    <source>
        <dbReference type="ARBA" id="ARBA00022980"/>
    </source>
</evidence>
<evidence type="ECO:0000259" key="8">
    <source>
        <dbReference type="SMART" id="SM01383"/>
    </source>
</evidence>
<comment type="similarity">
    <text evidence="1 5">Belongs to the universal ribosomal protein uL2 family.</text>
</comment>
<evidence type="ECO:0000256" key="4">
    <source>
        <dbReference type="ARBA" id="ARBA00035242"/>
    </source>
</evidence>
<name>A0A3A1YGM9_9GAMM</name>
<dbReference type="HAMAP" id="MF_01320_B">
    <property type="entry name" value="Ribosomal_uL2_B"/>
    <property type="match status" value="1"/>
</dbReference>
<reference evidence="9 10" key="1">
    <citation type="submission" date="2017-08" db="EMBL/GenBank/DDBJ databases">
        <title>Reclassification of Bisgaard taxon 37 and 44.</title>
        <authorList>
            <person name="Christensen H."/>
        </authorList>
    </citation>
    <scope>NUCLEOTIDE SEQUENCE [LARGE SCALE GENOMIC DNA]</scope>
    <source>
        <strain evidence="9 10">111</strain>
    </source>
</reference>
<keyword evidence="5" id="KW-0699">rRNA-binding</keyword>
<dbReference type="FunFam" id="4.10.950.10:FF:000001">
    <property type="entry name" value="50S ribosomal protein L2"/>
    <property type="match status" value="1"/>
</dbReference>